<feature type="transmembrane region" description="Helical" evidence="1">
    <location>
        <begin position="86"/>
        <end position="106"/>
    </location>
</feature>
<name>A0AAV4FWW2_9GAST</name>
<gene>
    <name evidence="2" type="ORF">ElyMa_003981900</name>
</gene>
<keyword evidence="3" id="KW-1185">Reference proteome</keyword>
<keyword evidence="1" id="KW-1133">Transmembrane helix</keyword>
<proteinExistence type="predicted"/>
<keyword evidence="1" id="KW-0472">Membrane</keyword>
<dbReference type="EMBL" id="BMAT01008104">
    <property type="protein sequence ID" value="GFR77947.1"/>
    <property type="molecule type" value="Genomic_DNA"/>
</dbReference>
<keyword evidence="1" id="KW-0812">Transmembrane</keyword>
<evidence type="ECO:0000313" key="2">
    <source>
        <dbReference type="EMBL" id="GFR77947.1"/>
    </source>
</evidence>
<dbReference type="Proteomes" id="UP000762676">
    <property type="component" value="Unassembled WGS sequence"/>
</dbReference>
<organism evidence="2 3">
    <name type="scientific">Elysia marginata</name>
    <dbReference type="NCBI Taxonomy" id="1093978"/>
    <lineage>
        <taxon>Eukaryota</taxon>
        <taxon>Metazoa</taxon>
        <taxon>Spiralia</taxon>
        <taxon>Lophotrochozoa</taxon>
        <taxon>Mollusca</taxon>
        <taxon>Gastropoda</taxon>
        <taxon>Heterobranchia</taxon>
        <taxon>Euthyneura</taxon>
        <taxon>Panpulmonata</taxon>
        <taxon>Sacoglossa</taxon>
        <taxon>Placobranchoidea</taxon>
        <taxon>Plakobranchidae</taxon>
        <taxon>Elysia</taxon>
    </lineage>
</organism>
<reference evidence="2 3" key="1">
    <citation type="journal article" date="2021" name="Elife">
        <title>Chloroplast acquisition without the gene transfer in kleptoplastic sea slugs, Plakobranchus ocellatus.</title>
        <authorList>
            <person name="Maeda T."/>
            <person name="Takahashi S."/>
            <person name="Yoshida T."/>
            <person name="Shimamura S."/>
            <person name="Takaki Y."/>
            <person name="Nagai Y."/>
            <person name="Toyoda A."/>
            <person name="Suzuki Y."/>
            <person name="Arimoto A."/>
            <person name="Ishii H."/>
            <person name="Satoh N."/>
            <person name="Nishiyama T."/>
            <person name="Hasebe M."/>
            <person name="Maruyama T."/>
            <person name="Minagawa J."/>
            <person name="Obokata J."/>
            <person name="Shigenobu S."/>
        </authorList>
    </citation>
    <scope>NUCLEOTIDE SEQUENCE [LARGE SCALE GENOMIC DNA]</scope>
</reference>
<protein>
    <submittedName>
        <fullName evidence="2">Uncharacterized protein</fullName>
    </submittedName>
</protein>
<evidence type="ECO:0000313" key="3">
    <source>
        <dbReference type="Proteomes" id="UP000762676"/>
    </source>
</evidence>
<sequence length="108" mass="11854">MDGPIEPDVLIKSWQSKQVDSSSIFRNLSRTSQYCSEEMTHQLFRICFIQTPTSIGSRTDVCLTLNGKDALGASGTSGSKLGCAQFMMNCVSVLVITVCFCCYFMLSS</sequence>
<accession>A0AAV4FWW2</accession>
<comment type="caution">
    <text evidence="2">The sequence shown here is derived from an EMBL/GenBank/DDBJ whole genome shotgun (WGS) entry which is preliminary data.</text>
</comment>
<evidence type="ECO:0000256" key="1">
    <source>
        <dbReference type="SAM" id="Phobius"/>
    </source>
</evidence>
<dbReference type="AlphaFoldDB" id="A0AAV4FWW2"/>